<dbReference type="InParanoid" id="A0A2R6RIS0"/>
<dbReference type="EMBL" id="NKQK01000005">
    <property type="protein sequence ID" value="PSS29921.1"/>
    <property type="molecule type" value="Genomic_DNA"/>
</dbReference>
<keyword evidence="3" id="KW-1185">Reference proteome</keyword>
<evidence type="ECO:0000313" key="2">
    <source>
        <dbReference type="EMBL" id="PSS29921.1"/>
    </source>
</evidence>
<dbReference type="STRING" id="1590841.A0A2R6RIS0"/>
<comment type="caution">
    <text evidence="2">The sequence shown here is derived from an EMBL/GenBank/DDBJ whole genome shotgun (WGS) entry which is preliminary data.</text>
</comment>
<name>A0A2R6RIS0_ACTCC</name>
<evidence type="ECO:0000313" key="3">
    <source>
        <dbReference type="Proteomes" id="UP000241394"/>
    </source>
</evidence>
<gene>
    <name evidence="2" type="ORF">CEY00_Acc05203</name>
</gene>
<dbReference type="Pfam" id="PF02519">
    <property type="entry name" value="Auxin_inducible"/>
    <property type="match status" value="1"/>
</dbReference>
<evidence type="ECO:0000256" key="1">
    <source>
        <dbReference type="ARBA" id="ARBA00006974"/>
    </source>
</evidence>
<reference evidence="2 3" key="1">
    <citation type="submission" date="2017-07" db="EMBL/GenBank/DDBJ databases">
        <title>An improved, manually edited Actinidia chinensis var. chinensis (kiwifruit) genome highlights the challenges associated with draft genomes and gene prediction in plants.</title>
        <authorList>
            <person name="Pilkington S."/>
            <person name="Crowhurst R."/>
            <person name="Hilario E."/>
            <person name="Nardozza S."/>
            <person name="Fraser L."/>
            <person name="Peng Y."/>
            <person name="Gunaseelan K."/>
            <person name="Simpson R."/>
            <person name="Tahir J."/>
            <person name="Deroles S."/>
            <person name="Templeton K."/>
            <person name="Luo Z."/>
            <person name="Davy M."/>
            <person name="Cheng C."/>
            <person name="Mcneilage M."/>
            <person name="Scaglione D."/>
            <person name="Liu Y."/>
            <person name="Zhang Q."/>
            <person name="Datson P."/>
            <person name="De Silva N."/>
            <person name="Gardiner S."/>
            <person name="Bassett H."/>
            <person name="Chagne D."/>
            <person name="Mccallum J."/>
            <person name="Dzierzon H."/>
            <person name="Deng C."/>
            <person name="Wang Y.-Y."/>
            <person name="Barron N."/>
            <person name="Manako K."/>
            <person name="Bowen J."/>
            <person name="Foster T."/>
            <person name="Erridge Z."/>
            <person name="Tiffin H."/>
            <person name="Waite C."/>
            <person name="Davies K."/>
            <person name="Grierson E."/>
            <person name="Laing W."/>
            <person name="Kirk R."/>
            <person name="Chen X."/>
            <person name="Wood M."/>
            <person name="Montefiori M."/>
            <person name="Brummell D."/>
            <person name="Schwinn K."/>
            <person name="Catanach A."/>
            <person name="Fullerton C."/>
            <person name="Li D."/>
            <person name="Meiyalaghan S."/>
            <person name="Nieuwenhuizen N."/>
            <person name="Read N."/>
            <person name="Prakash R."/>
            <person name="Hunter D."/>
            <person name="Zhang H."/>
            <person name="Mckenzie M."/>
            <person name="Knabel M."/>
            <person name="Harris A."/>
            <person name="Allan A."/>
            <person name="Chen A."/>
            <person name="Janssen B."/>
            <person name="Plunkett B."/>
            <person name="Dwamena C."/>
            <person name="Voogd C."/>
            <person name="Leif D."/>
            <person name="Lafferty D."/>
            <person name="Souleyre E."/>
            <person name="Varkonyi-Gasic E."/>
            <person name="Gambi F."/>
            <person name="Hanley J."/>
            <person name="Yao J.-L."/>
            <person name="Cheung J."/>
            <person name="David K."/>
            <person name="Warren B."/>
            <person name="Marsh K."/>
            <person name="Snowden K."/>
            <person name="Lin-Wang K."/>
            <person name="Brian L."/>
            <person name="Martinez-Sanchez M."/>
            <person name="Wang M."/>
            <person name="Ileperuma N."/>
            <person name="Macnee N."/>
            <person name="Campin R."/>
            <person name="Mcatee P."/>
            <person name="Drummond R."/>
            <person name="Espley R."/>
            <person name="Ireland H."/>
            <person name="Wu R."/>
            <person name="Atkinson R."/>
            <person name="Karunairetnam S."/>
            <person name="Bulley S."/>
            <person name="Chunkath S."/>
            <person name="Hanley Z."/>
            <person name="Storey R."/>
            <person name="Thrimawithana A."/>
            <person name="Thomson S."/>
            <person name="David C."/>
            <person name="Testolin R."/>
        </authorList>
    </citation>
    <scope>NUCLEOTIDE SEQUENCE [LARGE SCALE GENOMIC DNA]</scope>
    <source>
        <strain evidence="3">cv. Red5</strain>
        <tissue evidence="2">Young leaf</tissue>
    </source>
</reference>
<dbReference type="PANTHER" id="PTHR31929">
    <property type="entry name" value="SAUR-LIKE AUXIN-RESPONSIVE PROTEIN FAMILY-RELATED"/>
    <property type="match status" value="1"/>
</dbReference>
<dbReference type="Proteomes" id="UP000241394">
    <property type="component" value="Chromosome LG5"/>
</dbReference>
<dbReference type="OMA" id="GNCYFND"/>
<dbReference type="AlphaFoldDB" id="A0A2R6RIS0"/>
<accession>A0A2R6RIS0</accession>
<protein>
    <submittedName>
        <fullName evidence="2">Auxin-responsive protein</fullName>
    </submittedName>
</protein>
<dbReference type="OrthoDB" id="1841988at2759"/>
<organism evidence="2 3">
    <name type="scientific">Actinidia chinensis var. chinensis</name>
    <name type="common">Chinese soft-hair kiwi</name>
    <dbReference type="NCBI Taxonomy" id="1590841"/>
    <lineage>
        <taxon>Eukaryota</taxon>
        <taxon>Viridiplantae</taxon>
        <taxon>Streptophyta</taxon>
        <taxon>Embryophyta</taxon>
        <taxon>Tracheophyta</taxon>
        <taxon>Spermatophyta</taxon>
        <taxon>Magnoliopsida</taxon>
        <taxon>eudicotyledons</taxon>
        <taxon>Gunneridae</taxon>
        <taxon>Pentapetalae</taxon>
        <taxon>asterids</taxon>
        <taxon>Ericales</taxon>
        <taxon>Actinidiaceae</taxon>
        <taxon>Actinidia</taxon>
    </lineage>
</organism>
<sequence>MLLFLTPLSLSPLHKYLSTPSILPQHLPIISLSLSNSNMALKKQNKPPQTALLKQFLKKCSSFGKKNGYEDNGLPQDVPQGHFAVYVGENRSRYVVPISWLAHPEFQNLLQIAEEEFGFDHEMGITIPCEEEVFRSLTSLMRRT</sequence>
<dbReference type="Gramene" id="PSS29921">
    <property type="protein sequence ID" value="PSS29921"/>
    <property type="gene ID" value="CEY00_Acc05203"/>
</dbReference>
<dbReference type="InterPro" id="IPR003676">
    <property type="entry name" value="SAUR_fam"/>
</dbReference>
<proteinExistence type="inferred from homology"/>
<dbReference type="GO" id="GO:0009733">
    <property type="term" value="P:response to auxin"/>
    <property type="evidence" value="ECO:0007669"/>
    <property type="project" value="InterPro"/>
</dbReference>
<reference evidence="3" key="2">
    <citation type="journal article" date="2018" name="BMC Genomics">
        <title>A manually annotated Actinidia chinensis var. chinensis (kiwifruit) genome highlights the challenges associated with draft genomes and gene prediction in plants.</title>
        <authorList>
            <person name="Pilkington S.M."/>
            <person name="Crowhurst R."/>
            <person name="Hilario E."/>
            <person name="Nardozza S."/>
            <person name="Fraser L."/>
            <person name="Peng Y."/>
            <person name="Gunaseelan K."/>
            <person name="Simpson R."/>
            <person name="Tahir J."/>
            <person name="Deroles S.C."/>
            <person name="Templeton K."/>
            <person name="Luo Z."/>
            <person name="Davy M."/>
            <person name="Cheng C."/>
            <person name="McNeilage M."/>
            <person name="Scaglione D."/>
            <person name="Liu Y."/>
            <person name="Zhang Q."/>
            <person name="Datson P."/>
            <person name="De Silva N."/>
            <person name="Gardiner S.E."/>
            <person name="Bassett H."/>
            <person name="Chagne D."/>
            <person name="McCallum J."/>
            <person name="Dzierzon H."/>
            <person name="Deng C."/>
            <person name="Wang Y.Y."/>
            <person name="Barron L."/>
            <person name="Manako K."/>
            <person name="Bowen J."/>
            <person name="Foster T.M."/>
            <person name="Erridge Z.A."/>
            <person name="Tiffin H."/>
            <person name="Waite C.N."/>
            <person name="Davies K.M."/>
            <person name="Grierson E.P."/>
            <person name="Laing W.A."/>
            <person name="Kirk R."/>
            <person name="Chen X."/>
            <person name="Wood M."/>
            <person name="Montefiori M."/>
            <person name="Brummell D.A."/>
            <person name="Schwinn K.E."/>
            <person name="Catanach A."/>
            <person name="Fullerton C."/>
            <person name="Li D."/>
            <person name="Meiyalaghan S."/>
            <person name="Nieuwenhuizen N."/>
            <person name="Read N."/>
            <person name="Prakash R."/>
            <person name="Hunter D."/>
            <person name="Zhang H."/>
            <person name="McKenzie M."/>
            <person name="Knabel M."/>
            <person name="Harris A."/>
            <person name="Allan A.C."/>
            <person name="Gleave A."/>
            <person name="Chen A."/>
            <person name="Janssen B.J."/>
            <person name="Plunkett B."/>
            <person name="Ampomah-Dwamena C."/>
            <person name="Voogd C."/>
            <person name="Leif D."/>
            <person name="Lafferty D."/>
            <person name="Souleyre E.J.F."/>
            <person name="Varkonyi-Gasic E."/>
            <person name="Gambi F."/>
            <person name="Hanley J."/>
            <person name="Yao J.L."/>
            <person name="Cheung J."/>
            <person name="David K.M."/>
            <person name="Warren B."/>
            <person name="Marsh K."/>
            <person name="Snowden K.C."/>
            <person name="Lin-Wang K."/>
            <person name="Brian L."/>
            <person name="Martinez-Sanchez M."/>
            <person name="Wang M."/>
            <person name="Ileperuma N."/>
            <person name="Macnee N."/>
            <person name="Campin R."/>
            <person name="McAtee P."/>
            <person name="Drummond R.S.M."/>
            <person name="Espley R.V."/>
            <person name="Ireland H.S."/>
            <person name="Wu R."/>
            <person name="Atkinson R.G."/>
            <person name="Karunairetnam S."/>
            <person name="Bulley S."/>
            <person name="Chunkath S."/>
            <person name="Hanley Z."/>
            <person name="Storey R."/>
            <person name="Thrimawithana A.H."/>
            <person name="Thomson S."/>
            <person name="David C."/>
            <person name="Testolin R."/>
            <person name="Huang H."/>
            <person name="Hellens R.P."/>
            <person name="Schaffer R.J."/>
        </authorList>
    </citation>
    <scope>NUCLEOTIDE SEQUENCE [LARGE SCALE GENOMIC DNA]</scope>
    <source>
        <strain evidence="3">cv. Red5</strain>
    </source>
</reference>
<comment type="similarity">
    <text evidence="1">Belongs to the ARG7 family.</text>
</comment>